<comment type="similarity">
    <text evidence="1">Belongs to the LysR transcriptional regulatory family.</text>
</comment>
<dbReference type="GO" id="GO:0003677">
    <property type="term" value="F:DNA binding"/>
    <property type="evidence" value="ECO:0007669"/>
    <property type="project" value="UniProtKB-KW"/>
</dbReference>
<dbReference type="Gene3D" id="3.40.190.290">
    <property type="match status" value="1"/>
</dbReference>
<dbReference type="GO" id="GO:0003700">
    <property type="term" value="F:DNA-binding transcription factor activity"/>
    <property type="evidence" value="ECO:0007669"/>
    <property type="project" value="InterPro"/>
</dbReference>
<evidence type="ECO:0000313" key="7">
    <source>
        <dbReference type="Proteomes" id="UP000216991"/>
    </source>
</evidence>
<dbReference type="CDD" id="cd05466">
    <property type="entry name" value="PBP2_LTTR_substrate"/>
    <property type="match status" value="1"/>
</dbReference>
<reference evidence="6 7" key="1">
    <citation type="submission" date="2017-07" db="EMBL/GenBank/DDBJ databases">
        <title>Sandarakinorhabdus cyanobacteriorum sp. nov., a novel bacterium isolated from cyanobacterial aggregates in a eutrophic lake.</title>
        <authorList>
            <person name="Cai H."/>
        </authorList>
    </citation>
    <scope>NUCLEOTIDE SEQUENCE [LARGE SCALE GENOMIC DNA]</scope>
    <source>
        <strain evidence="6 7">TH057</strain>
    </source>
</reference>
<gene>
    <name evidence="6" type="ORF">CHU93_14570</name>
</gene>
<evidence type="ECO:0000256" key="1">
    <source>
        <dbReference type="ARBA" id="ARBA00009437"/>
    </source>
</evidence>
<evidence type="ECO:0000313" key="6">
    <source>
        <dbReference type="EMBL" id="OYQ25054.1"/>
    </source>
</evidence>
<evidence type="ECO:0000256" key="3">
    <source>
        <dbReference type="ARBA" id="ARBA00023125"/>
    </source>
</evidence>
<keyword evidence="7" id="KW-1185">Reference proteome</keyword>
<dbReference type="Pfam" id="PF03466">
    <property type="entry name" value="LysR_substrate"/>
    <property type="match status" value="1"/>
</dbReference>
<name>A0A255Y8J3_9SPHN</name>
<dbReference type="PANTHER" id="PTHR30579:SF3">
    <property type="entry name" value="TRANSCRIPTIONAL REGULATORY PROTEIN"/>
    <property type="match status" value="1"/>
</dbReference>
<dbReference type="AlphaFoldDB" id="A0A255Y8J3"/>
<dbReference type="InterPro" id="IPR050176">
    <property type="entry name" value="LTTR"/>
</dbReference>
<proteinExistence type="inferred from homology"/>
<keyword evidence="2" id="KW-0805">Transcription regulation</keyword>
<sequence length="293" mass="30426">MERLSMDLDDMALLASVARLGSISAAARARGIAISTAARRLDGLEGSLKLRLVDRRADGARLTPEGQKLAALAEPLEAQMASISRAAAAMRADGPVAVRITATETIIADRLAPALPQLWARHPGIAITLQSQGAVVSLASREADVAVRMSRPEGNALIVRALPAEQVALFASPAWLAGRDPASIDAADGPILAYDDSFGRIPEMAWLAGLGLSGAVRMATGSTRALLTATQAGAGIGLLPRRMAGGLIEIPTATPAPPRTPWLAVHRDVQRLPAIRAVTRWISAAFAQGGKAG</sequence>
<organism evidence="6 7">
    <name type="scientific">Sandarakinorhabdus cyanobacteriorum</name>
    <dbReference type="NCBI Taxonomy" id="1981098"/>
    <lineage>
        <taxon>Bacteria</taxon>
        <taxon>Pseudomonadati</taxon>
        <taxon>Pseudomonadota</taxon>
        <taxon>Alphaproteobacteria</taxon>
        <taxon>Sphingomonadales</taxon>
        <taxon>Sphingosinicellaceae</taxon>
        <taxon>Sandarakinorhabdus</taxon>
    </lineage>
</organism>
<dbReference type="EMBL" id="NOXT01000123">
    <property type="protein sequence ID" value="OYQ25054.1"/>
    <property type="molecule type" value="Genomic_DNA"/>
</dbReference>
<keyword evidence="3" id="KW-0238">DNA-binding</keyword>
<dbReference type="SUPFAM" id="SSF46785">
    <property type="entry name" value="Winged helix' DNA-binding domain"/>
    <property type="match status" value="1"/>
</dbReference>
<accession>A0A255Y8J3</accession>
<dbReference type="InterPro" id="IPR000847">
    <property type="entry name" value="LysR_HTH_N"/>
</dbReference>
<dbReference type="PROSITE" id="PS50931">
    <property type="entry name" value="HTH_LYSR"/>
    <property type="match status" value="1"/>
</dbReference>
<evidence type="ECO:0000256" key="4">
    <source>
        <dbReference type="ARBA" id="ARBA00023163"/>
    </source>
</evidence>
<dbReference type="Gene3D" id="1.10.10.10">
    <property type="entry name" value="Winged helix-like DNA-binding domain superfamily/Winged helix DNA-binding domain"/>
    <property type="match status" value="1"/>
</dbReference>
<dbReference type="InterPro" id="IPR036388">
    <property type="entry name" value="WH-like_DNA-bd_sf"/>
</dbReference>
<keyword evidence="4" id="KW-0804">Transcription</keyword>
<dbReference type="InterPro" id="IPR005119">
    <property type="entry name" value="LysR_subst-bd"/>
</dbReference>
<feature type="domain" description="HTH lysR-type" evidence="5">
    <location>
        <begin position="6"/>
        <end position="63"/>
    </location>
</feature>
<evidence type="ECO:0000256" key="2">
    <source>
        <dbReference type="ARBA" id="ARBA00023015"/>
    </source>
</evidence>
<dbReference type="InterPro" id="IPR036390">
    <property type="entry name" value="WH_DNA-bd_sf"/>
</dbReference>
<evidence type="ECO:0000259" key="5">
    <source>
        <dbReference type="PROSITE" id="PS50931"/>
    </source>
</evidence>
<dbReference type="PANTHER" id="PTHR30579">
    <property type="entry name" value="TRANSCRIPTIONAL REGULATOR"/>
    <property type="match status" value="1"/>
</dbReference>
<dbReference type="SUPFAM" id="SSF53850">
    <property type="entry name" value="Periplasmic binding protein-like II"/>
    <property type="match status" value="1"/>
</dbReference>
<dbReference type="Proteomes" id="UP000216991">
    <property type="component" value="Unassembled WGS sequence"/>
</dbReference>
<protein>
    <recommendedName>
        <fullName evidence="5">HTH lysR-type domain-containing protein</fullName>
    </recommendedName>
</protein>
<dbReference type="OrthoDB" id="9798121at2"/>
<dbReference type="Pfam" id="PF00126">
    <property type="entry name" value="HTH_1"/>
    <property type="match status" value="1"/>
</dbReference>
<comment type="caution">
    <text evidence="6">The sequence shown here is derived from an EMBL/GenBank/DDBJ whole genome shotgun (WGS) entry which is preliminary data.</text>
</comment>